<dbReference type="InterPro" id="IPR050523">
    <property type="entry name" value="AKR_Detox_Biosynth"/>
</dbReference>
<sequence length="120" mass="13059">MPYYPLASELLTGKYRRGVEPAKKTRLGSHLSWAQALMTEQNWNRLDQLNTIGLRDRHSILELAIGWLLARPVVGSVIAGATNPEQARQNVAAAATQLSAALLSEIDAVIIPQQSSATRA</sequence>
<protein>
    <recommendedName>
        <fullName evidence="2">NADP-dependent oxidoreductase domain-containing protein</fullName>
    </recommendedName>
</protein>
<dbReference type="SUPFAM" id="SSF51430">
    <property type="entry name" value="NAD(P)-linked oxidoreductase"/>
    <property type="match status" value="1"/>
</dbReference>
<dbReference type="GO" id="GO:0016491">
    <property type="term" value="F:oxidoreductase activity"/>
    <property type="evidence" value="ECO:0007669"/>
    <property type="project" value="UniProtKB-KW"/>
</dbReference>
<accession>A0A4Y3WG42</accession>
<keyword evidence="1" id="KW-0560">Oxidoreductase</keyword>
<dbReference type="Gene3D" id="3.20.20.100">
    <property type="entry name" value="NADP-dependent oxidoreductase domain"/>
    <property type="match status" value="1"/>
</dbReference>
<feature type="domain" description="NADP-dependent oxidoreductase" evidence="2">
    <location>
        <begin position="1"/>
        <end position="110"/>
    </location>
</feature>
<dbReference type="InterPro" id="IPR023210">
    <property type="entry name" value="NADP_OxRdtase_dom"/>
</dbReference>
<dbReference type="EMBL" id="BJNF01000131">
    <property type="protein sequence ID" value="GEC17665.1"/>
    <property type="molecule type" value="Genomic_DNA"/>
</dbReference>
<evidence type="ECO:0000313" key="3">
    <source>
        <dbReference type="EMBL" id="GEC17665.1"/>
    </source>
</evidence>
<comment type="caution">
    <text evidence="3">The sequence shown here is derived from an EMBL/GenBank/DDBJ whole genome shotgun (WGS) entry which is preliminary data.</text>
</comment>
<dbReference type="InterPro" id="IPR036812">
    <property type="entry name" value="NAD(P)_OxRdtase_dom_sf"/>
</dbReference>
<evidence type="ECO:0000313" key="4">
    <source>
        <dbReference type="Proteomes" id="UP000318825"/>
    </source>
</evidence>
<dbReference type="Pfam" id="PF00248">
    <property type="entry name" value="Aldo_ket_red"/>
    <property type="match status" value="1"/>
</dbReference>
<organism evidence="3 4">
    <name type="scientific">Nitrobacter winogradskyi</name>
    <name type="common">Nitrobacter agilis</name>
    <dbReference type="NCBI Taxonomy" id="913"/>
    <lineage>
        <taxon>Bacteria</taxon>
        <taxon>Pseudomonadati</taxon>
        <taxon>Pseudomonadota</taxon>
        <taxon>Alphaproteobacteria</taxon>
        <taxon>Hyphomicrobiales</taxon>
        <taxon>Nitrobacteraceae</taxon>
        <taxon>Nitrobacter</taxon>
    </lineage>
</organism>
<gene>
    <name evidence="3" type="ORF">NWI01_35570</name>
</gene>
<proteinExistence type="predicted"/>
<dbReference type="Proteomes" id="UP000318825">
    <property type="component" value="Unassembled WGS sequence"/>
</dbReference>
<dbReference type="PANTHER" id="PTHR43364:SF4">
    <property type="entry name" value="NAD(P)-LINKED OXIDOREDUCTASE SUPERFAMILY PROTEIN"/>
    <property type="match status" value="1"/>
</dbReference>
<evidence type="ECO:0000259" key="2">
    <source>
        <dbReference type="Pfam" id="PF00248"/>
    </source>
</evidence>
<dbReference type="PANTHER" id="PTHR43364">
    <property type="entry name" value="NADH-SPECIFIC METHYLGLYOXAL REDUCTASE-RELATED"/>
    <property type="match status" value="1"/>
</dbReference>
<evidence type="ECO:0000256" key="1">
    <source>
        <dbReference type="ARBA" id="ARBA00023002"/>
    </source>
</evidence>
<reference evidence="3 4" key="1">
    <citation type="submission" date="2019-06" db="EMBL/GenBank/DDBJ databases">
        <title>Whole genome shotgun sequence of Nitrobacter winogradskyi NBRC 14297.</title>
        <authorList>
            <person name="Hosoyama A."/>
            <person name="Uohara A."/>
            <person name="Ohji S."/>
            <person name="Ichikawa N."/>
        </authorList>
    </citation>
    <scope>NUCLEOTIDE SEQUENCE [LARGE SCALE GENOMIC DNA]</scope>
    <source>
        <strain evidence="3 4">NBRC 14297</strain>
    </source>
</reference>
<name>A0A4Y3WG42_NITWI</name>
<dbReference type="AlphaFoldDB" id="A0A4Y3WG42"/>
<dbReference type="GO" id="GO:0005829">
    <property type="term" value="C:cytosol"/>
    <property type="evidence" value="ECO:0007669"/>
    <property type="project" value="TreeGrafter"/>
</dbReference>